<evidence type="ECO:0000256" key="2">
    <source>
        <dbReference type="ARBA" id="ARBA00022475"/>
    </source>
</evidence>
<gene>
    <name evidence="6" type="primary">cysQ</name>
    <name evidence="7" type="ORF">Q2362_05805</name>
</gene>
<feature type="binding site" evidence="6">
    <location>
        <position position="65"/>
    </location>
    <ligand>
        <name>Mg(2+)</name>
        <dbReference type="ChEBI" id="CHEBI:18420"/>
        <label>1</label>
    </ligand>
</feature>
<dbReference type="PRINTS" id="PR00377">
    <property type="entry name" value="IMPHPHTASES"/>
</dbReference>
<dbReference type="SUPFAM" id="SSF56655">
    <property type="entry name" value="Carbohydrate phosphatase"/>
    <property type="match status" value="1"/>
</dbReference>
<evidence type="ECO:0000313" key="7">
    <source>
        <dbReference type="EMBL" id="MDO2409613.1"/>
    </source>
</evidence>
<evidence type="ECO:0000256" key="1">
    <source>
        <dbReference type="ARBA" id="ARBA00005289"/>
    </source>
</evidence>
<evidence type="ECO:0000256" key="4">
    <source>
        <dbReference type="ARBA" id="ARBA00022801"/>
    </source>
</evidence>
<dbReference type="GO" id="GO:0008441">
    <property type="term" value="F:3'(2'),5'-bisphosphate nucleotidase activity"/>
    <property type="evidence" value="ECO:0007669"/>
    <property type="project" value="UniProtKB-EC"/>
</dbReference>
<feature type="binding site" evidence="6">
    <location>
        <position position="87"/>
    </location>
    <ligand>
        <name>Mg(2+)</name>
        <dbReference type="ChEBI" id="CHEBI:18420"/>
        <label>2</label>
    </ligand>
</feature>
<comment type="catalytic activity">
    <reaction evidence="6">
        <text>adenosine 3',5'-bisphosphate + H2O = AMP + phosphate</text>
        <dbReference type="Rhea" id="RHEA:10040"/>
        <dbReference type="ChEBI" id="CHEBI:15377"/>
        <dbReference type="ChEBI" id="CHEBI:43474"/>
        <dbReference type="ChEBI" id="CHEBI:58343"/>
        <dbReference type="ChEBI" id="CHEBI:456215"/>
        <dbReference type="EC" id="3.1.3.7"/>
    </reaction>
</comment>
<accession>A0ABT8T9G6</accession>
<comment type="caution">
    <text evidence="7">The sequence shown here is derived from an EMBL/GenBank/DDBJ whole genome shotgun (WGS) entry which is preliminary data.</text>
</comment>
<dbReference type="PANTHER" id="PTHR43028:SF5">
    <property type="entry name" value="3'(2'),5'-BISPHOSPHATE NUCLEOTIDASE 1"/>
    <property type="match status" value="1"/>
</dbReference>
<name>A0ABT8T9G6_9BACT</name>
<comment type="function">
    <text evidence="6">Converts adenosine-3',5'-bisphosphate (PAP) to AMP.</text>
</comment>
<dbReference type="InterPro" id="IPR020550">
    <property type="entry name" value="Inositol_monophosphatase_CS"/>
</dbReference>
<organism evidence="7 8">
    <name type="scientific">Campylobacter magnus</name>
    <dbReference type="NCBI Taxonomy" id="3026462"/>
    <lineage>
        <taxon>Bacteria</taxon>
        <taxon>Pseudomonadati</taxon>
        <taxon>Campylobacterota</taxon>
        <taxon>Epsilonproteobacteria</taxon>
        <taxon>Campylobacterales</taxon>
        <taxon>Campylobacteraceae</taxon>
        <taxon>Campylobacter</taxon>
    </lineage>
</organism>
<dbReference type="PROSITE" id="PS00630">
    <property type="entry name" value="IMP_2"/>
    <property type="match status" value="1"/>
</dbReference>
<dbReference type="Proteomes" id="UP001171111">
    <property type="component" value="Unassembled WGS sequence"/>
</dbReference>
<comment type="similarity">
    <text evidence="1 6">Belongs to the inositol monophosphatase superfamily. CysQ family.</text>
</comment>
<keyword evidence="6" id="KW-0479">Metal-binding</keyword>
<comment type="subcellular location">
    <subcellularLocation>
        <location evidence="6">Cell membrane</location>
        <topology evidence="6">Peripheral membrane protein</topology>
        <orientation evidence="6">Cytoplasmic side</orientation>
    </subcellularLocation>
</comment>
<keyword evidence="4 6" id="KW-0378">Hydrolase</keyword>
<dbReference type="InterPro" id="IPR006240">
    <property type="entry name" value="CysQ"/>
</dbReference>
<evidence type="ECO:0000256" key="3">
    <source>
        <dbReference type="ARBA" id="ARBA00022519"/>
    </source>
</evidence>
<feature type="binding site" evidence="6">
    <location>
        <begin position="86"/>
        <end position="89"/>
    </location>
    <ligand>
        <name>substrate</name>
    </ligand>
</feature>
<dbReference type="InterPro" id="IPR050725">
    <property type="entry name" value="CysQ/Inositol_MonoPase"/>
</dbReference>
<proteinExistence type="inferred from homology"/>
<evidence type="ECO:0000256" key="6">
    <source>
        <dbReference type="HAMAP-Rule" id="MF_02095"/>
    </source>
</evidence>
<feature type="binding site" evidence="6">
    <location>
        <position position="84"/>
    </location>
    <ligand>
        <name>Mg(2+)</name>
        <dbReference type="ChEBI" id="CHEBI:18420"/>
        <label>1</label>
    </ligand>
</feature>
<feature type="binding site" evidence="6">
    <location>
        <position position="201"/>
    </location>
    <ligand>
        <name>substrate</name>
    </ligand>
</feature>
<feature type="binding site" evidence="6">
    <location>
        <position position="84"/>
    </location>
    <ligand>
        <name>Mg(2+)</name>
        <dbReference type="ChEBI" id="CHEBI:18420"/>
        <label>2</label>
    </ligand>
</feature>
<dbReference type="Gene3D" id="3.30.540.10">
    <property type="entry name" value="Fructose-1,6-Bisphosphatase, subunit A, domain 1"/>
    <property type="match status" value="1"/>
</dbReference>
<reference evidence="7 8" key="1">
    <citation type="submission" date="2023-06" db="EMBL/GenBank/DDBJ databases">
        <title>Campylobacter magnum sp. nov., isolated from cecal contents of domestic pigs (Sus scrofa domesticus).</title>
        <authorList>
            <person name="Papic B."/>
            <person name="Gruntar I."/>
        </authorList>
    </citation>
    <scope>NUCLEOTIDE SEQUENCE [LARGE SCALE GENOMIC DNA]</scope>
    <source>
        <strain evidence="8">34484-21</strain>
    </source>
</reference>
<dbReference type="CDD" id="cd01638">
    <property type="entry name" value="CysQ"/>
    <property type="match status" value="1"/>
</dbReference>
<keyword evidence="2 6" id="KW-1003">Cell membrane</keyword>
<feature type="binding site" evidence="6">
    <location>
        <position position="86"/>
    </location>
    <ligand>
        <name>Mg(2+)</name>
        <dbReference type="ChEBI" id="CHEBI:18420"/>
        <label>1</label>
    </ligand>
</feature>
<dbReference type="Gene3D" id="3.40.190.80">
    <property type="match status" value="1"/>
</dbReference>
<feature type="binding site" evidence="6">
    <location>
        <position position="65"/>
    </location>
    <ligand>
        <name>substrate</name>
    </ligand>
</feature>
<feature type="binding site" evidence="6">
    <location>
        <position position="201"/>
    </location>
    <ligand>
        <name>Mg(2+)</name>
        <dbReference type="ChEBI" id="CHEBI:18420"/>
        <label>2</label>
    </ligand>
</feature>
<dbReference type="Pfam" id="PF00459">
    <property type="entry name" value="Inositol_P"/>
    <property type="match status" value="1"/>
</dbReference>
<keyword evidence="8" id="KW-1185">Reference proteome</keyword>
<dbReference type="HAMAP" id="MF_02095">
    <property type="entry name" value="CysQ"/>
    <property type="match status" value="1"/>
</dbReference>
<evidence type="ECO:0000256" key="5">
    <source>
        <dbReference type="ARBA" id="ARBA00023136"/>
    </source>
</evidence>
<sequence length="261" mass="28738">MRKDLINLAQRAAKAAGAEILRYYHEGNFEVSTKEDNSPLTNADIAANDAIYFYLSQSGIDICSEEALLDPAKMSENDTFWLVDPLDGTKDFLARNGEFSVCIALIEKARPVFGLIHIPISSETFYTSTLFQSFNDRGMIMPQTGSNAIISGNSSHSPSVDKMCDYFESERLRCGSAIKFCRVAQGIAAVYPRFCGSSLWDIAAGDAIVTAAGGGMFSILTNEPLKYTGEHLRNDYFIAFSKDALAHKDKFLAYARSLLDK</sequence>
<dbReference type="InterPro" id="IPR000760">
    <property type="entry name" value="Inositol_monophosphatase-like"/>
</dbReference>
<dbReference type="EC" id="3.1.3.7" evidence="6"/>
<comment type="cofactor">
    <cofactor evidence="6">
        <name>Mg(2+)</name>
        <dbReference type="ChEBI" id="CHEBI:18420"/>
    </cofactor>
</comment>
<keyword evidence="6" id="KW-0460">Magnesium</keyword>
<keyword evidence="3" id="KW-0997">Cell inner membrane</keyword>
<dbReference type="RefSeq" id="WP_273933461.1">
    <property type="nucleotide sequence ID" value="NZ_JAQSLJ010000001.1"/>
</dbReference>
<evidence type="ECO:0000313" key="8">
    <source>
        <dbReference type="Proteomes" id="UP001171111"/>
    </source>
</evidence>
<protein>
    <recommendedName>
        <fullName evidence="6">3'(2'),5'-bisphosphate nucleotidase CysQ</fullName>
        <ecNumber evidence="6">3.1.3.7</ecNumber>
    </recommendedName>
    <alternativeName>
        <fullName evidence="6">3'(2'),5-bisphosphonucleoside 3'(2')-phosphohydrolase</fullName>
    </alternativeName>
    <alternativeName>
        <fullName evidence="6">3'-phosphoadenosine 5'-phosphate phosphatase</fullName>
        <shortName evidence="6">PAP phosphatase</shortName>
    </alternativeName>
</protein>
<keyword evidence="5 6" id="KW-0472">Membrane</keyword>
<dbReference type="PANTHER" id="PTHR43028">
    <property type="entry name" value="3'(2'),5'-BISPHOSPHATE NUCLEOTIDASE 1"/>
    <property type="match status" value="1"/>
</dbReference>
<dbReference type="EMBL" id="JAULJQ010000006">
    <property type="protein sequence ID" value="MDO2409613.1"/>
    <property type="molecule type" value="Genomic_DNA"/>
</dbReference>